<dbReference type="PATRIC" id="fig|1302272.5.peg.1983"/>
<protein>
    <submittedName>
        <fullName evidence="3">Uncharacterized protein</fullName>
    </submittedName>
</protein>
<evidence type="ECO:0000256" key="1">
    <source>
        <dbReference type="SAM" id="Coils"/>
    </source>
</evidence>
<evidence type="ECO:0000256" key="2">
    <source>
        <dbReference type="SAM" id="Phobius"/>
    </source>
</evidence>
<dbReference type="EMBL" id="AZCX01000004">
    <property type="protein sequence ID" value="KRK48205.1"/>
    <property type="molecule type" value="Genomic_DNA"/>
</dbReference>
<name>A0A0R1HN10_9LACO</name>
<feature type="transmembrane region" description="Helical" evidence="2">
    <location>
        <begin position="7"/>
        <end position="26"/>
    </location>
</feature>
<keyword evidence="2" id="KW-0472">Membrane</keyword>
<dbReference type="AlphaFoldDB" id="A0A0R1HN10"/>
<gene>
    <name evidence="3" type="ORF">FC96_GL001944</name>
</gene>
<keyword evidence="1" id="KW-0175">Coiled coil</keyword>
<proteinExistence type="predicted"/>
<dbReference type="RefSeq" id="WP_054660848.1">
    <property type="nucleotide sequence ID" value="NZ_AZCX01000004.1"/>
</dbReference>
<comment type="caution">
    <text evidence="3">The sequence shown here is derived from an EMBL/GenBank/DDBJ whole genome shotgun (WGS) entry which is preliminary data.</text>
</comment>
<feature type="coiled-coil region" evidence="1">
    <location>
        <begin position="37"/>
        <end position="71"/>
    </location>
</feature>
<reference evidence="3 4" key="1">
    <citation type="journal article" date="2015" name="Genome Announc.">
        <title>Expanding the biotechnology potential of lactobacilli through comparative genomics of 213 strains and associated genera.</title>
        <authorList>
            <person name="Sun Z."/>
            <person name="Harris H.M."/>
            <person name="McCann A."/>
            <person name="Guo C."/>
            <person name="Argimon S."/>
            <person name="Zhang W."/>
            <person name="Yang X."/>
            <person name="Jeffery I.B."/>
            <person name="Cooney J.C."/>
            <person name="Kagawa T.F."/>
            <person name="Liu W."/>
            <person name="Song Y."/>
            <person name="Salvetti E."/>
            <person name="Wrobel A."/>
            <person name="Rasinkangas P."/>
            <person name="Parkhill J."/>
            <person name="Rea M.C."/>
            <person name="O'Sullivan O."/>
            <person name="Ritari J."/>
            <person name="Douillard F.P."/>
            <person name="Paul Ross R."/>
            <person name="Yang R."/>
            <person name="Briner A.E."/>
            <person name="Felis G.E."/>
            <person name="de Vos W.M."/>
            <person name="Barrangou R."/>
            <person name="Klaenhammer T.R."/>
            <person name="Caufield P.W."/>
            <person name="Cui Y."/>
            <person name="Zhang H."/>
            <person name="O'Toole P.W."/>
        </authorList>
    </citation>
    <scope>NUCLEOTIDE SEQUENCE [LARGE SCALE GENOMIC DNA]</scope>
    <source>
        <strain evidence="3 4">JCM 15530</strain>
    </source>
</reference>
<keyword evidence="2" id="KW-1133">Transmembrane helix</keyword>
<keyword evidence="2" id="KW-0812">Transmembrane</keyword>
<evidence type="ECO:0000313" key="3">
    <source>
        <dbReference type="EMBL" id="KRK48205.1"/>
    </source>
</evidence>
<dbReference type="STRING" id="1302272.FC96_GL001944"/>
<sequence>MNWLGEIVHQFGPVIAIVPAFAAAYFTHDLGKRKSQQEQWESLYTKALTRAEKAEQQNVALQHKIDRYIQKYGDL</sequence>
<evidence type="ECO:0000313" key="4">
    <source>
        <dbReference type="Proteomes" id="UP000050911"/>
    </source>
</evidence>
<accession>A0A0R1HN10</accession>
<keyword evidence="4" id="KW-1185">Reference proteome</keyword>
<dbReference type="Proteomes" id="UP000050911">
    <property type="component" value="Unassembled WGS sequence"/>
</dbReference>
<organism evidence="3 4">
    <name type="scientific">Secundilactobacillus kimchicus JCM 15530</name>
    <dbReference type="NCBI Taxonomy" id="1302272"/>
    <lineage>
        <taxon>Bacteria</taxon>
        <taxon>Bacillati</taxon>
        <taxon>Bacillota</taxon>
        <taxon>Bacilli</taxon>
        <taxon>Lactobacillales</taxon>
        <taxon>Lactobacillaceae</taxon>
        <taxon>Secundilactobacillus</taxon>
    </lineage>
</organism>